<organism evidence="2 3">
    <name type="scientific">Rhizoctonia solani</name>
    <dbReference type="NCBI Taxonomy" id="456999"/>
    <lineage>
        <taxon>Eukaryota</taxon>
        <taxon>Fungi</taxon>
        <taxon>Dikarya</taxon>
        <taxon>Basidiomycota</taxon>
        <taxon>Agaricomycotina</taxon>
        <taxon>Agaricomycetes</taxon>
        <taxon>Cantharellales</taxon>
        <taxon>Ceratobasidiaceae</taxon>
        <taxon>Rhizoctonia</taxon>
    </lineage>
</organism>
<name>A0A8H7IG47_9AGAM</name>
<proteinExistence type="predicted"/>
<reference evidence="2" key="1">
    <citation type="submission" date="2020-09" db="EMBL/GenBank/DDBJ databases">
        <title>Comparative genome analyses of four rice-infecting Rhizoctonia solani isolates reveal extensive enrichment of homogalacturonan modification genes.</title>
        <authorList>
            <person name="Lee D.-Y."/>
            <person name="Jeon J."/>
            <person name="Kim K.-T."/>
            <person name="Cheong K."/>
            <person name="Song H."/>
            <person name="Choi G."/>
            <person name="Ko J."/>
            <person name="Opiyo S.O."/>
            <person name="Zuo S."/>
            <person name="Madhav S."/>
            <person name="Lee Y.-H."/>
            <person name="Wang G.-L."/>
        </authorList>
    </citation>
    <scope>NUCLEOTIDE SEQUENCE</scope>
    <source>
        <strain evidence="2">AG1-IA B2</strain>
    </source>
</reference>
<feature type="transmembrane region" description="Helical" evidence="1">
    <location>
        <begin position="71"/>
        <end position="87"/>
    </location>
</feature>
<evidence type="ECO:0000313" key="2">
    <source>
        <dbReference type="EMBL" id="KAF8755994.1"/>
    </source>
</evidence>
<keyword evidence="1" id="KW-0812">Transmembrane</keyword>
<comment type="caution">
    <text evidence="2">The sequence shown here is derived from an EMBL/GenBank/DDBJ whole genome shotgun (WGS) entry which is preliminary data.</text>
</comment>
<dbReference type="AlphaFoldDB" id="A0A8H7IG47"/>
<dbReference type="EMBL" id="JACYCF010000007">
    <property type="protein sequence ID" value="KAF8755994.1"/>
    <property type="molecule type" value="Genomic_DNA"/>
</dbReference>
<dbReference type="Proteomes" id="UP000614334">
    <property type="component" value="Unassembled WGS sequence"/>
</dbReference>
<keyword evidence="1" id="KW-0472">Membrane</keyword>
<protein>
    <submittedName>
        <fullName evidence="2">Membrane-associating domain</fullName>
    </submittedName>
</protein>
<gene>
    <name evidence="2" type="ORF">RHS01_04751</name>
</gene>
<accession>A0A8H7IG47</accession>
<evidence type="ECO:0000256" key="1">
    <source>
        <dbReference type="SAM" id="Phobius"/>
    </source>
</evidence>
<sequence>MGLSTHVRRGHPSEHLLSHSVYIGVADHGFSHLWAPYILWNYRRLHCNMLTVRYKQHRNWLSISVRDRTHLLLFTSWWTVLLSAAILDNGSAPSYSRLCRNYLGILDSGRRIYNGQHGRRHQLLTRRGTGYLLQPIECVDGVRMVEWVLTTFALFVVIICAVRSARRGDGTRGALVVD</sequence>
<feature type="transmembrane region" description="Helical" evidence="1">
    <location>
        <begin position="144"/>
        <end position="162"/>
    </location>
</feature>
<evidence type="ECO:0000313" key="3">
    <source>
        <dbReference type="Proteomes" id="UP000614334"/>
    </source>
</evidence>
<keyword evidence="1" id="KW-1133">Transmembrane helix</keyword>